<feature type="transmembrane region" description="Helical" evidence="1">
    <location>
        <begin position="30"/>
        <end position="49"/>
    </location>
</feature>
<dbReference type="PATRIC" id="fig|1073353.3.peg.66"/>
<accession>M3I4U3</accession>
<dbReference type="STRING" id="1073353.H740_00290"/>
<evidence type="ECO:0000256" key="1">
    <source>
        <dbReference type="SAM" id="Phobius"/>
    </source>
</evidence>
<dbReference type="AlphaFoldDB" id="M3I4U3"/>
<feature type="transmembrane region" description="Helical" evidence="1">
    <location>
        <begin position="78"/>
        <end position="109"/>
    </location>
</feature>
<keyword evidence="1" id="KW-0472">Membrane</keyword>
<reference evidence="2 3" key="1">
    <citation type="submission" date="2013-02" db="EMBL/GenBank/DDBJ databases">
        <title>Co-occurrence of anaerobic bacteria in colorectal carcinomas.</title>
        <authorList>
            <person name="Holt R.A."/>
            <person name="Warren R.L."/>
            <person name="Allen-Vercoe E."/>
            <person name="Pleasance S."/>
            <person name="Freeman D.J."/>
            <person name="Watson P."/>
            <person name="Moore R."/>
            <person name="Cochrane K."/>
        </authorList>
    </citation>
    <scope>NUCLEOTIDE SEQUENCE [LARGE SCALE GENOMIC DNA]</scope>
    <source>
        <strain evidence="2 3">CC57C</strain>
    </source>
</reference>
<dbReference type="EMBL" id="AOTD01000005">
    <property type="protein sequence ID" value="EMG31624.1"/>
    <property type="molecule type" value="Genomic_DNA"/>
</dbReference>
<keyword evidence="1" id="KW-0812">Transmembrane</keyword>
<name>M3I4U3_9BACT</name>
<keyword evidence="1" id="KW-1133">Transmembrane helix</keyword>
<sequence>MKRIFFILFVLFLGIASTYLIEGIAPDIDNIMGGLFFGLILAIPIFWLFRCLRLIPYNQNIELTPIDIFFDDSNGDSYFYVFNLIISLILMLFIGPYALVMAIVCVIFQGTIKRLLNYIFYAKV</sequence>
<dbReference type="Proteomes" id="UP000011782">
    <property type="component" value="Unassembled WGS sequence"/>
</dbReference>
<evidence type="ECO:0000313" key="2">
    <source>
        <dbReference type="EMBL" id="EMG31624.1"/>
    </source>
</evidence>
<comment type="caution">
    <text evidence="2">The sequence shown here is derived from an EMBL/GenBank/DDBJ whole genome shotgun (WGS) entry which is preliminary data.</text>
</comment>
<gene>
    <name evidence="2" type="ORF">H740_00290</name>
</gene>
<protein>
    <submittedName>
        <fullName evidence="2">Uncharacterized protein</fullName>
    </submittedName>
</protein>
<evidence type="ECO:0000313" key="3">
    <source>
        <dbReference type="Proteomes" id="UP000011782"/>
    </source>
</evidence>
<proteinExistence type="predicted"/>
<organism evidence="2 3">
    <name type="scientific">Campylobacter showae CC57C</name>
    <dbReference type="NCBI Taxonomy" id="1073353"/>
    <lineage>
        <taxon>Bacteria</taxon>
        <taxon>Pseudomonadati</taxon>
        <taxon>Campylobacterota</taxon>
        <taxon>Epsilonproteobacteria</taxon>
        <taxon>Campylobacterales</taxon>
        <taxon>Campylobacteraceae</taxon>
        <taxon>Campylobacter</taxon>
    </lineage>
</organism>